<protein>
    <submittedName>
        <fullName evidence="10">Acyl-CoA dehydrogenase</fullName>
    </submittedName>
</protein>
<evidence type="ECO:0000313" key="11">
    <source>
        <dbReference type="Proteomes" id="UP000198312"/>
    </source>
</evidence>
<dbReference type="Gene3D" id="2.40.110.10">
    <property type="entry name" value="Butyryl-CoA Dehydrogenase, subunit A, domain 2"/>
    <property type="match status" value="1"/>
</dbReference>
<feature type="domain" description="Acyl-CoA oxidase/dehydrogenase middle" evidence="8">
    <location>
        <begin position="124"/>
        <end position="208"/>
    </location>
</feature>
<dbReference type="PANTHER" id="PTHR43884">
    <property type="entry name" value="ACYL-COA DEHYDROGENASE"/>
    <property type="match status" value="1"/>
</dbReference>
<dbReference type="Pfam" id="PF00441">
    <property type="entry name" value="Acyl-CoA_dh_1"/>
    <property type="match status" value="1"/>
</dbReference>
<keyword evidence="4 6" id="KW-0274">FAD</keyword>
<comment type="similarity">
    <text evidence="2 6">Belongs to the acyl-CoA dehydrogenase family.</text>
</comment>
<keyword evidence="5 6" id="KW-0560">Oxidoreductase</keyword>
<dbReference type="InterPro" id="IPR006091">
    <property type="entry name" value="Acyl-CoA_Oxase/DH_mid-dom"/>
</dbReference>
<dbReference type="InterPro" id="IPR013786">
    <property type="entry name" value="AcylCoA_DH/ox_N"/>
</dbReference>
<dbReference type="Gene3D" id="1.10.540.10">
    <property type="entry name" value="Acyl-CoA dehydrogenase/oxidase, N-terminal domain"/>
    <property type="match status" value="1"/>
</dbReference>
<evidence type="ECO:0000259" key="9">
    <source>
        <dbReference type="Pfam" id="PF02771"/>
    </source>
</evidence>
<comment type="cofactor">
    <cofactor evidence="1 6">
        <name>FAD</name>
        <dbReference type="ChEBI" id="CHEBI:57692"/>
    </cofactor>
</comment>
<evidence type="ECO:0000259" key="8">
    <source>
        <dbReference type="Pfam" id="PF02770"/>
    </source>
</evidence>
<evidence type="ECO:0000259" key="7">
    <source>
        <dbReference type="Pfam" id="PF00441"/>
    </source>
</evidence>
<gene>
    <name evidence="10" type="ORF">CFK37_09520</name>
</gene>
<dbReference type="EMBL" id="CP022315">
    <property type="protein sequence ID" value="ASK62377.1"/>
    <property type="molecule type" value="Genomic_DNA"/>
</dbReference>
<dbReference type="SUPFAM" id="SSF47203">
    <property type="entry name" value="Acyl-CoA dehydrogenase C-terminal domain-like"/>
    <property type="match status" value="1"/>
</dbReference>
<dbReference type="InterPro" id="IPR046373">
    <property type="entry name" value="Acyl-CoA_Oxase/DH_mid-dom_sf"/>
</dbReference>
<proteinExistence type="inferred from homology"/>
<dbReference type="Proteomes" id="UP000198312">
    <property type="component" value="Chromosome"/>
</dbReference>
<evidence type="ECO:0000256" key="4">
    <source>
        <dbReference type="ARBA" id="ARBA00022827"/>
    </source>
</evidence>
<dbReference type="KEGG" id="vil:CFK37_09520"/>
<dbReference type="SUPFAM" id="SSF56645">
    <property type="entry name" value="Acyl-CoA dehydrogenase NM domain-like"/>
    <property type="match status" value="1"/>
</dbReference>
<evidence type="ECO:0000256" key="2">
    <source>
        <dbReference type="ARBA" id="ARBA00009347"/>
    </source>
</evidence>
<evidence type="ECO:0000256" key="5">
    <source>
        <dbReference type="ARBA" id="ARBA00023002"/>
    </source>
</evidence>
<evidence type="ECO:0000256" key="1">
    <source>
        <dbReference type="ARBA" id="ARBA00001974"/>
    </source>
</evidence>
<keyword evidence="11" id="KW-1185">Reference proteome</keyword>
<organism evidence="10 11">
    <name type="scientific">Virgibacillus phasianinus</name>
    <dbReference type="NCBI Taxonomy" id="2017483"/>
    <lineage>
        <taxon>Bacteria</taxon>
        <taxon>Bacillati</taxon>
        <taxon>Bacillota</taxon>
        <taxon>Bacilli</taxon>
        <taxon>Bacillales</taxon>
        <taxon>Bacillaceae</taxon>
        <taxon>Virgibacillus</taxon>
    </lineage>
</organism>
<dbReference type="InterPro" id="IPR009075">
    <property type="entry name" value="AcylCo_DH/oxidase_C"/>
</dbReference>
<dbReference type="PANTHER" id="PTHR43884:SF20">
    <property type="entry name" value="ACYL-COA DEHYDROGENASE FADE28"/>
    <property type="match status" value="1"/>
</dbReference>
<evidence type="ECO:0000313" key="10">
    <source>
        <dbReference type="EMBL" id="ASK62377.1"/>
    </source>
</evidence>
<dbReference type="GO" id="GO:0050660">
    <property type="term" value="F:flavin adenine dinucleotide binding"/>
    <property type="evidence" value="ECO:0007669"/>
    <property type="project" value="InterPro"/>
</dbReference>
<dbReference type="Gene3D" id="1.20.140.10">
    <property type="entry name" value="Butyryl-CoA Dehydrogenase, subunit A, domain 3"/>
    <property type="match status" value="1"/>
</dbReference>
<dbReference type="Pfam" id="PF02771">
    <property type="entry name" value="Acyl-CoA_dh_N"/>
    <property type="match status" value="1"/>
</dbReference>
<sequence>MDFALNEDQEMFRSYLRKYLDKVGQTKVAREFIKGNTNEFTVVMNGLAELGATAINIPEENEGLGLGAVDLVPVFEEMGRVVLPGIYLETMAFAVPLLEKYGTEEQKAKYLPDIAAGNKQLSLAWLEPVKDYSLDQIECAVKEEGETLVINGVKELVPDADFADAFIVVVRNSNDGLSLILVDRDDELSIRPQKCMDESRHLGEITFDEWAVPKSQLLGSWNQGVNLLEEGILYLNAGLSSLLVGGMEKVVGMATEYANIREQFGQPIGRFQAIKHTIVDMKMDLEMARSLSYYASWTLEEMDAEKQKAAVYSARAFATEAFIRLASENIQIHGGIGFTEEIDCHLFLKRARFYEHYLGSVRDYNELLASALGWNKNETSKNMKAEKVVHGQ</sequence>
<dbReference type="GO" id="GO:0003995">
    <property type="term" value="F:acyl-CoA dehydrogenase activity"/>
    <property type="evidence" value="ECO:0007669"/>
    <property type="project" value="TreeGrafter"/>
</dbReference>
<feature type="domain" description="Acyl-CoA dehydrogenase/oxidase C-terminal" evidence="7">
    <location>
        <begin position="222"/>
        <end position="360"/>
    </location>
</feature>
<dbReference type="InterPro" id="IPR037069">
    <property type="entry name" value="AcylCoA_DH/ox_N_sf"/>
</dbReference>
<reference evidence="10 11" key="1">
    <citation type="submission" date="2017-07" db="EMBL/GenBank/DDBJ databases">
        <title>Virgibacillus sp. LM2416.</title>
        <authorList>
            <person name="Tak E.J."/>
            <person name="Bae J.-W."/>
        </authorList>
    </citation>
    <scope>NUCLEOTIDE SEQUENCE [LARGE SCALE GENOMIC DNA]</scope>
    <source>
        <strain evidence="10 11">LM2416</strain>
    </source>
</reference>
<name>A0A220U2R9_9BACI</name>
<feature type="domain" description="Acyl-CoA dehydrogenase/oxidase N-terminal" evidence="9">
    <location>
        <begin position="6"/>
        <end position="117"/>
    </location>
</feature>
<accession>A0A220U2R9</accession>
<evidence type="ECO:0000256" key="6">
    <source>
        <dbReference type="RuleBase" id="RU362125"/>
    </source>
</evidence>
<evidence type="ECO:0000256" key="3">
    <source>
        <dbReference type="ARBA" id="ARBA00022630"/>
    </source>
</evidence>
<dbReference type="OrthoDB" id="9802447at2"/>
<dbReference type="CDD" id="cd00567">
    <property type="entry name" value="ACAD"/>
    <property type="match status" value="1"/>
</dbReference>
<dbReference type="InterPro" id="IPR036250">
    <property type="entry name" value="AcylCo_DH-like_C"/>
</dbReference>
<keyword evidence="3 6" id="KW-0285">Flavoprotein</keyword>
<dbReference type="AlphaFoldDB" id="A0A220U2R9"/>
<dbReference type="Pfam" id="PF02770">
    <property type="entry name" value="Acyl-CoA_dh_M"/>
    <property type="match status" value="1"/>
</dbReference>
<dbReference type="InterPro" id="IPR009100">
    <property type="entry name" value="AcylCoA_DH/oxidase_NM_dom_sf"/>
</dbReference>
<dbReference type="RefSeq" id="WP_089061637.1">
    <property type="nucleotide sequence ID" value="NZ_CP022315.1"/>
</dbReference>